<dbReference type="InterPro" id="IPR037066">
    <property type="entry name" value="Plug_dom_sf"/>
</dbReference>
<feature type="domain" description="TonB-dependent receptor plug" evidence="9">
    <location>
        <begin position="115"/>
        <end position="222"/>
    </location>
</feature>
<evidence type="ECO:0000259" key="9">
    <source>
        <dbReference type="Pfam" id="PF07715"/>
    </source>
</evidence>
<organism evidence="11 13">
    <name type="scientific">Flavobacterium lindanitolerans</name>
    <dbReference type="NCBI Taxonomy" id="428988"/>
    <lineage>
        <taxon>Bacteria</taxon>
        <taxon>Pseudomonadati</taxon>
        <taxon>Bacteroidota</taxon>
        <taxon>Flavobacteriia</taxon>
        <taxon>Flavobacteriales</taxon>
        <taxon>Flavobacteriaceae</taxon>
        <taxon>Flavobacterium</taxon>
    </lineage>
</organism>
<proteinExistence type="inferred from homology"/>
<dbReference type="Proteomes" id="UP000233767">
    <property type="component" value="Unassembled WGS sequence"/>
</dbReference>
<dbReference type="Gene3D" id="2.170.130.10">
    <property type="entry name" value="TonB-dependent receptor, plug domain"/>
    <property type="match status" value="1"/>
</dbReference>
<evidence type="ECO:0000313" key="11">
    <source>
        <dbReference type="EMBL" id="RLJ23384.1"/>
    </source>
</evidence>
<dbReference type="Proteomes" id="UP000275027">
    <property type="component" value="Unassembled WGS sequence"/>
</dbReference>
<dbReference type="Pfam" id="PF07715">
    <property type="entry name" value="Plug"/>
    <property type="match status" value="1"/>
</dbReference>
<evidence type="ECO:0000256" key="2">
    <source>
        <dbReference type="ARBA" id="ARBA00022448"/>
    </source>
</evidence>
<evidence type="ECO:0000313" key="10">
    <source>
        <dbReference type="EMBL" id="PKW20120.1"/>
    </source>
</evidence>
<name>A0A497U9R2_9FLAO</name>
<keyword evidence="2 7" id="KW-0813">Transport</keyword>
<comment type="similarity">
    <text evidence="7">Belongs to the TonB-dependent receptor family.</text>
</comment>
<dbReference type="InterPro" id="IPR023997">
    <property type="entry name" value="TonB-dep_OMP_SusC/RagA_CS"/>
</dbReference>
<keyword evidence="5 7" id="KW-0472">Membrane</keyword>
<dbReference type="AlphaFoldDB" id="A0A497U9R2"/>
<dbReference type="InterPro" id="IPR008969">
    <property type="entry name" value="CarboxyPept-like_regulatory"/>
</dbReference>
<evidence type="ECO:0000256" key="5">
    <source>
        <dbReference type="ARBA" id="ARBA00023136"/>
    </source>
</evidence>
<dbReference type="InterPro" id="IPR012910">
    <property type="entry name" value="Plug_dom"/>
</dbReference>
<dbReference type="NCBIfam" id="TIGR04057">
    <property type="entry name" value="SusC_RagA_signa"/>
    <property type="match status" value="1"/>
</dbReference>
<dbReference type="InterPro" id="IPR039426">
    <property type="entry name" value="TonB-dep_rcpt-like"/>
</dbReference>
<evidence type="ECO:0000256" key="4">
    <source>
        <dbReference type="ARBA" id="ARBA00022692"/>
    </source>
</evidence>
<dbReference type="InterPro" id="IPR036942">
    <property type="entry name" value="Beta-barrel_TonB_sf"/>
</dbReference>
<gene>
    <name evidence="10" type="ORF">B0G92_3200</name>
    <name evidence="11" type="ORF">CLV50_3199</name>
</gene>
<keyword evidence="12" id="KW-1185">Reference proteome</keyword>
<keyword evidence="4 7" id="KW-0812">Transmembrane</keyword>
<dbReference type="PROSITE" id="PS52016">
    <property type="entry name" value="TONB_DEPENDENT_REC_3"/>
    <property type="match status" value="1"/>
</dbReference>
<dbReference type="FunFam" id="2.170.130.10:FF:000003">
    <property type="entry name" value="SusC/RagA family TonB-linked outer membrane protein"/>
    <property type="match status" value="1"/>
</dbReference>
<accession>A0A497U9R2</accession>
<dbReference type="InterPro" id="IPR023996">
    <property type="entry name" value="TonB-dep_OMP_SusC/RagA"/>
</dbReference>
<protein>
    <submittedName>
        <fullName evidence="11">TonB-linked SusC/RagA family outer membrane protein</fullName>
    </submittedName>
</protein>
<dbReference type="Gene3D" id="2.60.40.1120">
    <property type="entry name" value="Carboxypeptidase-like, regulatory domain"/>
    <property type="match status" value="1"/>
</dbReference>
<evidence type="ECO:0000256" key="7">
    <source>
        <dbReference type="PROSITE-ProRule" id="PRU01360"/>
    </source>
</evidence>
<evidence type="ECO:0000256" key="8">
    <source>
        <dbReference type="SAM" id="SignalP"/>
    </source>
</evidence>
<comment type="subcellular location">
    <subcellularLocation>
        <location evidence="1 7">Cell outer membrane</location>
        <topology evidence="1 7">Multi-pass membrane protein</topology>
    </subcellularLocation>
</comment>
<dbReference type="Gene3D" id="2.40.170.20">
    <property type="entry name" value="TonB-dependent receptor, beta-barrel domain"/>
    <property type="match status" value="1"/>
</dbReference>
<comment type="caution">
    <text evidence="11">The sequence shown here is derived from an EMBL/GenBank/DDBJ whole genome shotgun (WGS) entry which is preliminary data.</text>
</comment>
<reference evidence="10 12" key="1">
    <citation type="submission" date="2017-12" db="EMBL/GenBank/DDBJ databases">
        <title>Genomic Encyclopedia of Type Strains, Phase III (KMG-III): the genomes of soil and plant-associated and newly described type strains.</title>
        <authorList>
            <person name="Whitman W."/>
        </authorList>
    </citation>
    <scope>NUCLEOTIDE SEQUENCE [LARGE SCALE GENOMIC DNA]</scope>
    <source>
        <strain evidence="10 12">IP-10</strain>
    </source>
</reference>
<feature type="chain" id="PRO_5019766240" evidence="8">
    <location>
        <begin position="23"/>
        <end position="1032"/>
    </location>
</feature>
<evidence type="ECO:0000313" key="13">
    <source>
        <dbReference type="Proteomes" id="UP000275027"/>
    </source>
</evidence>
<feature type="signal peptide" evidence="8">
    <location>
        <begin position="1"/>
        <end position="22"/>
    </location>
</feature>
<dbReference type="SUPFAM" id="SSF49464">
    <property type="entry name" value="Carboxypeptidase regulatory domain-like"/>
    <property type="match status" value="1"/>
</dbReference>
<dbReference type="SUPFAM" id="SSF56935">
    <property type="entry name" value="Porins"/>
    <property type="match status" value="1"/>
</dbReference>
<dbReference type="NCBIfam" id="TIGR04056">
    <property type="entry name" value="OMP_RagA_SusC"/>
    <property type="match status" value="1"/>
</dbReference>
<keyword evidence="6 7" id="KW-0998">Cell outer membrane</keyword>
<evidence type="ECO:0000313" key="12">
    <source>
        <dbReference type="Proteomes" id="UP000233767"/>
    </source>
</evidence>
<reference evidence="11 13" key="2">
    <citation type="submission" date="2018-10" db="EMBL/GenBank/DDBJ databases">
        <title>Genomic Encyclopedia of Archaeal and Bacterial Type Strains, Phase II (KMG-II): from individual species to whole genera.</title>
        <authorList>
            <person name="Goeker M."/>
        </authorList>
    </citation>
    <scope>NUCLEOTIDE SEQUENCE [LARGE SCALE GENOMIC DNA]</scope>
    <source>
        <strain evidence="11 13">DSM 21886</strain>
    </source>
</reference>
<dbReference type="GO" id="GO:0009279">
    <property type="term" value="C:cell outer membrane"/>
    <property type="evidence" value="ECO:0007669"/>
    <property type="project" value="UniProtKB-SubCell"/>
</dbReference>
<dbReference type="RefSeq" id="WP_101472946.1">
    <property type="nucleotide sequence ID" value="NZ_PJND01000011.1"/>
</dbReference>
<dbReference type="EMBL" id="RCCB01000015">
    <property type="protein sequence ID" value="RLJ23384.1"/>
    <property type="molecule type" value="Genomic_DNA"/>
</dbReference>
<dbReference type="EMBL" id="PJND01000011">
    <property type="protein sequence ID" value="PKW20120.1"/>
    <property type="molecule type" value="Genomic_DNA"/>
</dbReference>
<dbReference type="Pfam" id="PF13715">
    <property type="entry name" value="CarbopepD_reg_2"/>
    <property type="match status" value="1"/>
</dbReference>
<sequence length="1032" mass="113791">MKSKLSKILFGFLLLNALIAAAQEKEISGYVTDANSLSLPGVTIAVKNTTLGTQTDFDGKFTIKATPEDILVFTFLGYKTREIKVGSQSNLTVQLLDESVGLDEIVIVAYGTQKQRAVVGAIGKVSSEVLEKQQATSVISALQGSVPGVSVINSSGQPGESPTIRVRGIGSINASASPLIIVDGVPFNGNINSISSDQIESMNVLKDAASTALYGSRGANGVIVIKTKSGKRNSLPQVSFRVSSGISGDAVKTHEVLGTNDYVKYLWEARKNTYQYVQGQTPENAASNAASGLVSALGYNPYNVSNIIDSNGQLNPNAQLNWETNWKDELFRNQSFRNEYNFNVSGGSENTTYFLSGNYLNQDGLVKTSKFERSTFRLNVDTKVNDWLEVGSNVAYSASRQNFPVQSGTSFTSAMSWIYAMPSVYPVYRRNPDGSLVSGNIFDYGNTTQLVNGVRPLMSGDNAVGSLYKDQNRNNRSNVNLNGYAKFLLTDKLSFKTNLAYEDYNYDAKEYMNSVYGQASSVNGRVSREKTSTKTINFINALRYDNNFGDHSVGVDVIYEAYQSKNDLFAASSTGFLPGVTVIGGGTTPESVDGYVLEDRLNSFLGRVSYDFANKYFLEASYRRDGSSRFSQEVRWGNFYSVGASWIISDENFLKDSNVVNLLKLRGSYGELGNNQTSSYFPYIQSFETGFSQLENPGVLLGDRVDKNLTWEKTASFNIGLDFSLFNSQLEGSVDYYNKSSIDLLYNVPIPSSTGNTSVLTNAGSLRNYGLEVSLTSHNIKTDNFSWDTNLNFSLDRNKITELTQDSFITGLNRWEVGRSLYDFYLRDYAGVDPNDGYAMWYKDVVDANGNVTGKETTKNYDEATRYYNKSALPAIIGGITNSVQFKRFDVSALFNFSLGSYVYDSDYAALMGGISRGRQSSPDIENRWTKPGDITNIPVLLNSTNNFAAASTRFLYKNDYVRLKALTLGYSLPIESIHKLKINQARIYLQADNLLTFQSHKGIDPEQSINGTTNFRSPLSRTVTLGFNLNF</sequence>
<evidence type="ECO:0000256" key="6">
    <source>
        <dbReference type="ARBA" id="ARBA00023237"/>
    </source>
</evidence>
<keyword evidence="3 7" id="KW-1134">Transmembrane beta strand</keyword>
<evidence type="ECO:0000256" key="3">
    <source>
        <dbReference type="ARBA" id="ARBA00022452"/>
    </source>
</evidence>
<evidence type="ECO:0000256" key="1">
    <source>
        <dbReference type="ARBA" id="ARBA00004571"/>
    </source>
</evidence>
<keyword evidence="8" id="KW-0732">Signal</keyword>